<dbReference type="BRENDA" id="2.7.7.7">
    <property type="organism ID" value="9242"/>
</dbReference>
<accession>Q29Y55</accession>
<evidence type="ECO:0000259" key="8">
    <source>
        <dbReference type="Pfam" id="PF00136"/>
    </source>
</evidence>
<dbReference type="InterPro" id="IPR050240">
    <property type="entry name" value="DNA_pol_type-B"/>
</dbReference>
<feature type="domain" description="DNA-directed DNA polymerase family B exonuclease" evidence="9">
    <location>
        <begin position="115"/>
        <end position="307"/>
    </location>
</feature>
<evidence type="ECO:0000256" key="1">
    <source>
        <dbReference type="ARBA" id="ARBA00005755"/>
    </source>
</evidence>
<dbReference type="InterPro" id="IPR036397">
    <property type="entry name" value="RNaseH_sf"/>
</dbReference>
<keyword evidence="4 7" id="KW-0239">DNA-directed DNA polymerase</keyword>
<dbReference type="CDD" id="cd05781">
    <property type="entry name" value="DNA_polB_B3_exo"/>
    <property type="match status" value="1"/>
</dbReference>
<dbReference type="InterPro" id="IPR006172">
    <property type="entry name" value="DNA-dir_DNA_pol_B"/>
</dbReference>
<evidence type="ECO:0000256" key="5">
    <source>
        <dbReference type="ARBA" id="ARBA00023125"/>
    </source>
</evidence>
<sequence length="797" mass="91268">MSEIEFYLLDVTYEVVGGEPHIIMYGVSRDGRRIVLRDKSFRPYFYAIISDDVDPTLLVSKIKALSEPNSPITSVEQVYKKYYGRPVKALKITTVIPEYVRRYRDKVKSIRGVEEVVEADIRFSMRYILDKELRPCGWHIVRVRESPSTKSFRVDSEYEVVGEIRSLEDSTPPRDLRLMAVDIEVYSEHGSPKPSRDPVIIIGVGVPGGGVKQFTASGLDDRNAIAEFVDYVLKYDPDIILGYNSNSFDWPYLLERTRVLGIRFDIGRRIGALPTTSTYGHISIPGRLSVDLYNYAEEISEIKLKSLDVVAEYLGVMKRNERVLIDYTEFPKYWRDPEKKKLLLKYNEDDVVSTLGLADKFLPFAMQLSYITRIPLDQVGAASVGFRLEWVLMYEAYKRNELIPNREEREVETYKGAVVFKPVPGIHEDIAVLDFTSMYPSIMIKYNVGPDTLVGELCEGEGYNIAPEVGHCFRAEPPGFFKDVLVKLLQLRKSIREEMKKYPPTSYEYRLLDERQRAVKILANATYGYMGWTGARWYCKACAEAVTAWGRQLIRKAVDLASNLGLKVIYGDTDSLFVTYNPEKIKIFIELVERELGFEIKVDKVYKRVFFTEAKKRYAGLLEDGRIDIVGFEAVRGDWAEVAKEVQENIVEILLKEGSVDKAVEYVRTVISNLMQGKIPLEKLIIWKTLTKPLEEYEATAPHVKAARRLINQGFKVEVGDKIGYVVLKGTGSISDRAYPYILVKDPKTIDYNYYIDHQIIPATLRILEYFGVSETQLKRASTGRKGLFEYLGKKQS</sequence>
<comment type="catalytic activity">
    <reaction evidence="6 7">
        <text>DNA(n) + a 2'-deoxyribonucleoside 5'-triphosphate = DNA(n+1) + diphosphate</text>
        <dbReference type="Rhea" id="RHEA:22508"/>
        <dbReference type="Rhea" id="RHEA-COMP:17339"/>
        <dbReference type="Rhea" id="RHEA-COMP:17340"/>
        <dbReference type="ChEBI" id="CHEBI:33019"/>
        <dbReference type="ChEBI" id="CHEBI:61560"/>
        <dbReference type="ChEBI" id="CHEBI:173112"/>
        <dbReference type="EC" id="2.7.7.7"/>
    </reaction>
</comment>
<evidence type="ECO:0000256" key="4">
    <source>
        <dbReference type="ARBA" id="ARBA00022932"/>
    </source>
</evidence>
<evidence type="ECO:0000256" key="7">
    <source>
        <dbReference type="RuleBase" id="RU000442"/>
    </source>
</evidence>
<reference evidence="10" key="1">
    <citation type="journal article" date="2006" name="Enzyme Microb. Technol.">
        <title>Cloning, expression, and partial characterization of a family B-type DNA polymerase from the hyperthermophilic crenarchaeon Sulfophobococcus zilligii.</title>
        <authorList>
            <person name="Lee Y.-J."/>
            <person name="Choi J.J."/>
            <person name="Kwon S.-T."/>
        </authorList>
    </citation>
    <scope>NUCLEOTIDE SEQUENCE</scope>
</reference>
<feature type="domain" description="DNA-directed DNA polymerase family B multifunctional" evidence="8">
    <location>
        <begin position="385"/>
        <end position="769"/>
    </location>
</feature>
<dbReference type="InterPro" id="IPR006133">
    <property type="entry name" value="DNA-dir_DNA_pol_B_exonuc"/>
</dbReference>
<evidence type="ECO:0000256" key="2">
    <source>
        <dbReference type="ARBA" id="ARBA00022679"/>
    </source>
</evidence>
<evidence type="ECO:0000256" key="6">
    <source>
        <dbReference type="ARBA" id="ARBA00049244"/>
    </source>
</evidence>
<dbReference type="EC" id="2.7.7.7" evidence="7"/>
<protein>
    <recommendedName>
        <fullName evidence="7">DNA polymerase</fullName>
        <ecNumber evidence="7">2.7.7.7</ecNumber>
    </recommendedName>
</protein>
<dbReference type="GO" id="GO:0006261">
    <property type="term" value="P:DNA-templated DNA replication"/>
    <property type="evidence" value="ECO:0007669"/>
    <property type="project" value="TreeGrafter"/>
</dbReference>
<dbReference type="PRINTS" id="PR00106">
    <property type="entry name" value="DNAPOLB"/>
</dbReference>
<dbReference type="GO" id="GO:0000166">
    <property type="term" value="F:nucleotide binding"/>
    <property type="evidence" value="ECO:0007669"/>
    <property type="project" value="InterPro"/>
</dbReference>
<dbReference type="NCBIfam" id="TIGR00592">
    <property type="entry name" value="pol2"/>
    <property type="match status" value="1"/>
</dbReference>
<dbReference type="InterPro" id="IPR023211">
    <property type="entry name" value="DNA_pol_palm_dom_sf"/>
</dbReference>
<dbReference type="Gene3D" id="3.30.342.10">
    <property type="entry name" value="DNA Polymerase, chain B, domain 1"/>
    <property type="match status" value="1"/>
</dbReference>
<organism evidence="10">
    <name type="scientific">Sulfophobococcus zilligii</name>
    <dbReference type="NCBI Taxonomy" id="53426"/>
    <lineage>
        <taxon>Archaea</taxon>
        <taxon>Thermoproteota</taxon>
        <taxon>Thermoprotei</taxon>
        <taxon>Desulfurococcales</taxon>
        <taxon>Desulfurococcaceae</taxon>
        <taxon>Sulfophobococcus</taxon>
    </lineage>
</organism>
<evidence type="ECO:0000256" key="3">
    <source>
        <dbReference type="ARBA" id="ARBA00022695"/>
    </source>
</evidence>
<dbReference type="InterPro" id="IPR012337">
    <property type="entry name" value="RNaseH-like_sf"/>
</dbReference>
<dbReference type="EMBL" id="AY914797">
    <property type="protein sequence ID" value="AAX97697.1"/>
    <property type="molecule type" value="Genomic_DNA"/>
</dbReference>
<dbReference type="SMART" id="SM00486">
    <property type="entry name" value="POLBc"/>
    <property type="match status" value="1"/>
</dbReference>
<evidence type="ECO:0000259" key="9">
    <source>
        <dbReference type="Pfam" id="PF03104"/>
    </source>
</evidence>
<dbReference type="InterPro" id="IPR042087">
    <property type="entry name" value="DNA_pol_B_thumb"/>
</dbReference>
<name>Q29Y55_SULZI</name>
<dbReference type="SUPFAM" id="SSF53098">
    <property type="entry name" value="Ribonuclease H-like"/>
    <property type="match status" value="1"/>
</dbReference>
<dbReference type="SUPFAM" id="SSF56672">
    <property type="entry name" value="DNA/RNA polymerases"/>
    <property type="match status" value="1"/>
</dbReference>
<dbReference type="Gene3D" id="3.30.420.10">
    <property type="entry name" value="Ribonuclease H-like superfamily/Ribonuclease H"/>
    <property type="match status" value="1"/>
</dbReference>
<comment type="similarity">
    <text evidence="1 7">Belongs to the DNA polymerase type-B family.</text>
</comment>
<dbReference type="Gene3D" id="1.10.132.60">
    <property type="entry name" value="DNA polymerase family B, C-terminal domain"/>
    <property type="match status" value="1"/>
</dbReference>
<dbReference type="InterPro" id="IPR006134">
    <property type="entry name" value="DNA-dir_DNA_pol_B_multi_dom"/>
</dbReference>
<keyword evidence="5 7" id="KW-0238">DNA-binding</keyword>
<dbReference type="PROSITE" id="PS00116">
    <property type="entry name" value="DNA_POLYMERASE_B"/>
    <property type="match status" value="1"/>
</dbReference>
<keyword evidence="7" id="KW-0235">DNA replication</keyword>
<keyword evidence="2 7" id="KW-0808">Transferase</keyword>
<keyword evidence="3 7" id="KW-0548">Nucleotidyltransferase</keyword>
<dbReference type="GO" id="GO:0003887">
    <property type="term" value="F:DNA-directed DNA polymerase activity"/>
    <property type="evidence" value="ECO:0007669"/>
    <property type="project" value="UniProtKB-KW"/>
</dbReference>
<dbReference type="PANTHER" id="PTHR10322">
    <property type="entry name" value="DNA POLYMERASE CATALYTIC SUBUNIT"/>
    <property type="match status" value="1"/>
</dbReference>
<dbReference type="Pfam" id="PF03104">
    <property type="entry name" value="DNA_pol_B_exo1"/>
    <property type="match status" value="1"/>
</dbReference>
<evidence type="ECO:0000313" key="10">
    <source>
        <dbReference type="EMBL" id="AAX97697.1"/>
    </source>
</evidence>
<dbReference type="Gene3D" id="3.90.1600.10">
    <property type="entry name" value="Palm domain of DNA polymerase"/>
    <property type="match status" value="1"/>
</dbReference>
<dbReference type="GO" id="GO:0003677">
    <property type="term" value="F:DNA binding"/>
    <property type="evidence" value="ECO:0007669"/>
    <property type="project" value="UniProtKB-KW"/>
</dbReference>
<dbReference type="CDD" id="cd05536">
    <property type="entry name" value="POLBc_B3"/>
    <property type="match status" value="1"/>
</dbReference>
<dbReference type="AlphaFoldDB" id="Q29Y55"/>
<proteinExistence type="inferred from homology"/>
<dbReference type="Gene3D" id="1.10.287.690">
    <property type="entry name" value="Helix hairpin bin"/>
    <property type="match status" value="1"/>
</dbReference>
<dbReference type="InterPro" id="IPR017964">
    <property type="entry name" value="DNA-dir_DNA_pol_B_CS"/>
</dbReference>
<dbReference type="InterPro" id="IPR043502">
    <property type="entry name" value="DNA/RNA_pol_sf"/>
</dbReference>
<dbReference type="PANTHER" id="PTHR10322:SF23">
    <property type="entry name" value="DNA POLYMERASE DELTA CATALYTIC SUBUNIT"/>
    <property type="match status" value="1"/>
</dbReference>
<dbReference type="Pfam" id="PF00136">
    <property type="entry name" value="DNA_pol_B"/>
    <property type="match status" value="1"/>
</dbReference>